<evidence type="ECO:0000313" key="16">
    <source>
        <dbReference type="EMBL" id="KOF70079.1"/>
    </source>
</evidence>
<keyword evidence="5" id="KW-0597">Phosphoprotein</keyword>
<comment type="similarity">
    <text evidence="3 15">Belongs to the cytochrome c oxidase subunit 5A family.</text>
</comment>
<comment type="pathway">
    <text evidence="2 15">Energy metabolism; oxidative phosphorylation.</text>
</comment>
<evidence type="ECO:0000256" key="3">
    <source>
        <dbReference type="ARBA" id="ARBA00007972"/>
    </source>
</evidence>
<gene>
    <name evidence="16" type="ORF">OCBIM_22003510mg</name>
</gene>
<keyword evidence="8 15" id="KW-0999">Mitochondrion inner membrane</keyword>
<keyword evidence="13 15" id="KW-0472">Membrane</keyword>
<dbReference type="PANTHER" id="PTHR14200">
    <property type="entry name" value="CYTOCHROME C OXIDASE POLYPEPTIDE"/>
    <property type="match status" value="1"/>
</dbReference>
<keyword evidence="6 15" id="KW-0349">Heme</keyword>
<evidence type="ECO:0000256" key="11">
    <source>
        <dbReference type="ARBA" id="ARBA00023004"/>
    </source>
</evidence>
<dbReference type="UniPathway" id="UPA00705"/>
<accession>A0A0L8FZR5</accession>
<dbReference type="GO" id="GO:0005743">
    <property type="term" value="C:mitochondrial inner membrane"/>
    <property type="evidence" value="ECO:0007669"/>
    <property type="project" value="UniProtKB-SubCell"/>
</dbReference>
<dbReference type="AlphaFoldDB" id="A0A0L8FZR5"/>
<dbReference type="InterPro" id="IPR036545">
    <property type="entry name" value="Cyt_c_oxidase_su5A/6_sf"/>
</dbReference>
<evidence type="ECO:0000256" key="8">
    <source>
        <dbReference type="ARBA" id="ARBA00022792"/>
    </source>
</evidence>
<dbReference type="KEGG" id="obi:106880183"/>
<dbReference type="Pfam" id="PF02284">
    <property type="entry name" value="COX5A"/>
    <property type="match status" value="1"/>
</dbReference>
<evidence type="ECO:0000256" key="13">
    <source>
        <dbReference type="ARBA" id="ARBA00023136"/>
    </source>
</evidence>
<evidence type="ECO:0000256" key="7">
    <source>
        <dbReference type="ARBA" id="ARBA00022723"/>
    </source>
</evidence>
<sequence>MLRAVITRLALPVARHAIQTVKVQHHPSLAAFAVRHFKAPAGESDEDFDTRYENHFNQPHLDGWEIRKVMNDLCSMDLVPEPRIIIAAMHACRRLNDYALAVRFLEAIKDKCGSRVKEIWPYVIQEIKPTLDELGILTPEEMGYDKPELALKSVYDM</sequence>
<name>A0A0L8FZR5_OCTBM</name>
<keyword evidence="12 15" id="KW-0496">Mitochondrion</keyword>
<comment type="function">
    <text evidence="15">Component of the cytochrome c oxidase, the last enzyme in the mitochondrial electron transport chain which drives oxidative phosphorylation. The respiratory chain contains 3 multisubunit complexes succinate dehydrogenase (complex II, CII), ubiquinol-cytochrome c oxidoreductase (cytochrome b-c1 complex, complex III, CIII) and cytochrome c oxidase (complex IV, CIV), that cooperate to transfer electrons derived from NADH and succinate to molecular oxygen, creating an electrochemical gradient over the inner membrane that drives transmembrane transport and the ATP synthase. Cytochrome c oxidase is the component of the respiratory chain that catalyzes the reduction of oxygen to water. Electrons originating from reduced cytochrome c in the intermembrane space (IMS) are transferred via the dinuclear copper A center (CU(A)) of subunit 2 and heme A of subunit 1 to the active site in subunit 1, a binuclear center (BNC) formed by heme A3 and copper B (CU(B)). The BNC reduces molecular oxygen to 2 water molecules using 4 electrons from cytochrome c in the IMS and 4 protons from the mitochondrial matrix.</text>
</comment>
<evidence type="ECO:0000256" key="10">
    <source>
        <dbReference type="ARBA" id="ARBA00022946"/>
    </source>
</evidence>
<dbReference type="STRING" id="37653.A0A0L8FZR5"/>
<dbReference type="GO" id="GO:0045277">
    <property type="term" value="C:respiratory chain complex IV"/>
    <property type="evidence" value="ECO:0007669"/>
    <property type="project" value="UniProtKB-UniRule"/>
</dbReference>
<proteinExistence type="inferred from homology"/>
<evidence type="ECO:0000256" key="4">
    <source>
        <dbReference type="ARBA" id="ARBA00021968"/>
    </source>
</evidence>
<evidence type="ECO:0000256" key="12">
    <source>
        <dbReference type="ARBA" id="ARBA00023128"/>
    </source>
</evidence>
<dbReference type="OrthoDB" id="5778907at2759"/>
<dbReference type="EMBL" id="KQ425021">
    <property type="protein sequence ID" value="KOF70079.1"/>
    <property type="molecule type" value="Genomic_DNA"/>
</dbReference>
<keyword evidence="10 15" id="KW-0809">Transit peptide</keyword>
<dbReference type="CDD" id="cd00923">
    <property type="entry name" value="Cyt_c_Oxidase_Va"/>
    <property type="match status" value="1"/>
</dbReference>
<organism evidence="16">
    <name type="scientific">Octopus bimaculoides</name>
    <name type="common">California two-spotted octopus</name>
    <dbReference type="NCBI Taxonomy" id="37653"/>
    <lineage>
        <taxon>Eukaryota</taxon>
        <taxon>Metazoa</taxon>
        <taxon>Spiralia</taxon>
        <taxon>Lophotrochozoa</taxon>
        <taxon>Mollusca</taxon>
        <taxon>Cephalopoda</taxon>
        <taxon>Coleoidea</taxon>
        <taxon>Octopodiformes</taxon>
        <taxon>Octopoda</taxon>
        <taxon>Incirrata</taxon>
        <taxon>Octopodidae</taxon>
        <taxon>Octopus</taxon>
    </lineage>
</organism>
<evidence type="ECO:0000256" key="1">
    <source>
        <dbReference type="ARBA" id="ARBA00004443"/>
    </source>
</evidence>
<evidence type="ECO:0000256" key="2">
    <source>
        <dbReference type="ARBA" id="ARBA00004673"/>
    </source>
</evidence>
<comment type="subcellular location">
    <subcellularLocation>
        <location evidence="1 15">Mitochondrion inner membrane</location>
        <topology evidence="1 15">Peripheral membrane protein</topology>
        <orientation evidence="1 15">Matrix side</orientation>
    </subcellularLocation>
</comment>
<protein>
    <recommendedName>
        <fullName evidence="4 15">Cytochrome c oxidase subunit 5A, mitochondrial</fullName>
    </recommendedName>
    <alternativeName>
        <fullName evidence="14 15">Cytochrome c oxidase polypeptide Va</fullName>
    </alternativeName>
</protein>
<dbReference type="InterPro" id="IPR003204">
    <property type="entry name" value="Cyt_c_oxidase_su5A/6"/>
</dbReference>
<dbReference type="SUPFAM" id="SSF48479">
    <property type="entry name" value="Cytochrome c oxidase subunit E"/>
    <property type="match status" value="1"/>
</dbReference>
<keyword evidence="11 15" id="KW-0408">Iron</keyword>
<dbReference type="GO" id="GO:0046872">
    <property type="term" value="F:metal ion binding"/>
    <property type="evidence" value="ECO:0007669"/>
    <property type="project" value="UniProtKB-UniRule"/>
</dbReference>
<keyword evidence="7 15" id="KW-0479">Metal-binding</keyword>
<comment type="subunit">
    <text evidence="15">Component of the cytochrome c oxidase (complex IV, CIV), a multisubunit enzyme composed of a catalytic core of 3 subunits and several supernumerary subunits. The complex exists as a monomer or a dimer and forms supercomplexes (SCs) in the inner mitochondrial membrane with ubiquinol-cytochrome c oxidoreductase (cytochrome b-c1 complex, complex III, CIII).</text>
</comment>
<evidence type="ECO:0000256" key="5">
    <source>
        <dbReference type="ARBA" id="ARBA00022553"/>
    </source>
</evidence>
<reference evidence="16" key="1">
    <citation type="submission" date="2015-07" db="EMBL/GenBank/DDBJ databases">
        <title>MeaNS - Measles Nucleotide Surveillance Program.</title>
        <authorList>
            <person name="Tran T."/>
            <person name="Druce J."/>
        </authorList>
    </citation>
    <scope>NUCLEOTIDE SEQUENCE</scope>
    <source>
        <strain evidence="16">UCB-OBI-ISO-001</strain>
        <tissue evidence="16">Gonad</tissue>
    </source>
</reference>
<dbReference type="FunFam" id="1.25.40.40:FF:000002">
    <property type="entry name" value="cytochrome c oxidase subunit 5A, mitochondrial"/>
    <property type="match status" value="1"/>
</dbReference>
<evidence type="ECO:0000256" key="9">
    <source>
        <dbReference type="ARBA" id="ARBA00022843"/>
    </source>
</evidence>
<dbReference type="GO" id="GO:0006123">
    <property type="term" value="P:mitochondrial electron transport, cytochrome c to oxygen"/>
    <property type="evidence" value="ECO:0007669"/>
    <property type="project" value="UniProtKB-UniRule"/>
</dbReference>
<evidence type="ECO:0000256" key="14">
    <source>
        <dbReference type="ARBA" id="ARBA00031049"/>
    </source>
</evidence>
<evidence type="ECO:0000256" key="15">
    <source>
        <dbReference type="RuleBase" id="RU368103"/>
    </source>
</evidence>
<keyword evidence="9" id="KW-0832">Ubl conjugation</keyword>
<evidence type="ECO:0000256" key="6">
    <source>
        <dbReference type="ARBA" id="ARBA00022617"/>
    </source>
</evidence>
<dbReference type="PANTHER" id="PTHR14200:SF11">
    <property type="entry name" value="CYTOCHROME C OXIDASE SUBUNIT 5A, MITOCHONDRIAL"/>
    <property type="match status" value="1"/>
</dbReference>
<dbReference type="Gene3D" id="1.25.40.40">
    <property type="entry name" value="Cytochrome c oxidase, subunit Va/VI"/>
    <property type="match status" value="1"/>
</dbReference>
<dbReference type="OMA" id="CFAYDIV"/>